<evidence type="ECO:0000313" key="1">
    <source>
        <dbReference type="EMBL" id="KJL36532.1"/>
    </source>
</evidence>
<dbReference type="PATRIC" id="fig|400772.4.peg.1564"/>
<proteinExistence type="predicted"/>
<protein>
    <submittedName>
        <fullName evidence="1">Uncharacterized protein</fullName>
    </submittedName>
</protein>
<comment type="caution">
    <text evidence="1">The sequence shown here is derived from an EMBL/GenBank/DDBJ whole genome shotgun (WGS) entry which is preliminary data.</text>
</comment>
<dbReference type="AlphaFoldDB" id="A0A0F0LTE8"/>
<accession>A0A0F0LTE8</accession>
<reference evidence="1 2" key="1">
    <citation type="submission" date="2015-02" db="EMBL/GenBank/DDBJ databases">
        <title>Draft genome sequences of ten Microbacterium spp. with emphasis on heavy metal contaminated environments.</title>
        <authorList>
            <person name="Corretto E."/>
        </authorList>
    </citation>
    <scope>NUCLEOTIDE SEQUENCE [LARGE SCALE GENOMIC DNA]</scope>
    <source>
        <strain evidence="1 2">DSM 18659</strain>
    </source>
</reference>
<keyword evidence="2" id="KW-1185">Reference proteome</keyword>
<dbReference type="EMBL" id="JYIY01000073">
    <property type="protein sequence ID" value="KJL36532.1"/>
    <property type="molecule type" value="Genomic_DNA"/>
</dbReference>
<evidence type="ECO:0000313" key="2">
    <source>
        <dbReference type="Proteomes" id="UP000033451"/>
    </source>
</evidence>
<gene>
    <name evidence="1" type="ORF">RR49_01542</name>
</gene>
<sequence>MSPVTDPEWTSITLAPTEPIDIEALIVHEAGRRSSATNW</sequence>
<name>A0A0F0LTE8_9MICO</name>
<organism evidence="1 2">
    <name type="scientific">Microbacterium ginsengisoli</name>
    <dbReference type="NCBI Taxonomy" id="400772"/>
    <lineage>
        <taxon>Bacteria</taxon>
        <taxon>Bacillati</taxon>
        <taxon>Actinomycetota</taxon>
        <taxon>Actinomycetes</taxon>
        <taxon>Micrococcales</taxon>
        <taxon>Microbacteriaceae</taxon>
        <taxon>Microbacterium</taxon>
    </lineage>
</organism>
<dbReference type="Proteomes" id="UP000033451">
    <property type="component" value="Unassembled WGS sequence"/>
</dbReference>